<keyword evidence="8" id="KW-0175">Coiled coil</keyword>
<dbReference type="RefSeq" id="WP_377282179.1">
    <property type="nucleotide sequence ID" value="NZ_JBHRSI010000005.1"/>
</dbReference>
<dbReference type="Gene3D" id="3.40.5.10">
    <property type="entry name" value="Ribosomal protein L9, N-terminal domain"/>
    <property type="match status" value="1"/>
</dbReference>
<comment type="function">
    <text evidence="7">Binds to the 23S rRNA.</text>
</comment>
<comment type="caution">
    <text evidence="10">The sequence shown here is derived from an EMBL/GenBank/DDBJ whole genome shotgun (WGS) entry which is preliminary data.</text>
</comment>
<evidence type="ECO:0000313" key="10">
    <source>
        <dbReference type="EMBL" id="MFD1785227.1"/>
    </source>
</evidence>
<evidence type="ECO:0000256" key="4">
    <source>
        <dbReference type="ARBA" id="ARBA00022980"/>
    </source>
</evidence>
<comment type="similarity">
    <text evidence="1 7">Belongs to the bacterial ribosomal protein bL9 family.</text>
</comment>
<evidence type="ECO:0000256" key="2">
    <source>
        <dbReference type="ARBA" id="ARBA00022730"/>
    </source>
</evidence>
<protein>
    <recommendedName>
        <fullName evidence="6 7">Large ribosomal subunit protein bL9</fullName>
    </recommendedName>
</protein>
<gene>
    <name evidence="7 10" type="primary">rplI</name>
    <name evidence="10" type="ORF">ACFSC0_17635</name>
</gene>
<dbReference type="InterPro" id="IPR036935">
    <property type="entry name" value="Ribosomal_bL9_N_sf"/>
</dbReference>
<keyword evidence="5 7" id="KW-0687">Ribonucleoprotein</keyword>
<evidence type="ECO:0000259" key="9">
    <source>
        <dbReference type="PROSITE" id="PS00651"/>
    </source>
</evidence>
<dbReference type="PANTHER" id="PTHR21368">
    <property type="entry name" value="50S RIBOSOMAL PROTEIN L9"/>
    <property type="match status" value="1"/>
</dbReference>
<evidence type="ECO:0000256" key="8">
    <source>
        <dbReference type="SAM" id="Coils"/>
    </source>
</evidence>
<dbReference type="InterPro" id="IPR036791">
    <property type="entry name" value="Ribosomal_bL9_C_sf"/>
</dbReference>
<keyword evidence="2 7" id="KW-0699">rRNA-binding</keyword>
<name>A0ABW4N5Q8_9CAUL</name>
<dbReference type="InterPro" id="IPR020594">
    <property type="entry name" value="Ribosomal_bL9_bac/chp"/>
</dbReference>
<evidence type="ECO:0000256" key="7">
    <source>
        <dbReference type="HAMAP-Rule" id="MF_00503"/>
    </source>
</evidence>
<evidence type="ECO:0000256" key="3">
    <source>
        <dbReference type="ARBA" id="ARBA00022884"/>
    </source>
</evidence>
<dbReference type="SUPFAM" id="SSF55653">
    <property type="entry name" value="Ribosomal protein L9 C-domain"/>
    <property type="match status" value="1"/>
</dbReference>
<keyword evidence="4 7" id="KW-0689">Ribosomal protein</keyword>
<dbReference type="SUPFAM" id="SSF55658">
    <property type="entry name" value="L9 N-domain-like"/>
    <property type="match status" value="1"/>
</dbReference>
<accession>A0ABW4N5Q8</accession>
<dbReference type="InterPro" id="IPR000244">
    <property type="entry name" value="Ribosomal_bL9"/>
</dbReference>
<dbReference type="InterPro" id="IPR020070">
    <property type="entry name" value="Ribosomal_bL9_N"/>
</dbReference>
<dbReference type="Pfam" id="PF03948">
    <property type="entry name" value="Ribosomal_L9_C"/>
    <property type="match status" value="1"/>
</dbReference>
<dbReference type="NCBIfam" id="TIGR00158">
    <property type="entry name" value="L9"/>
    <property type="match status" value="1"/>
</dbReference>
<proteinExistence type="inferred from homology"/>
<evidence type="ECO:0000313" key="11">
    <source>
        <dbReference type="Proteomes" id="UP001597237"/>
    </source>
</evidence>
<keyword evidence="3 7" id="KW-0694">RNA-binding</keyword>
<feature type="domain" description="Ribosomal protein L9" evidence="9">
    <location>
        <begin position="13"/>
        <end position="40"/>
    </location>
</feature>
<dbReference type="PROSITE" id="PS00651">
    <property type="entry name" value="RIBOSOMAL_L9"/>
    <property type="match status" value="1"/>
</dbReference>
<dbReference type="InterPro" id="IPR009027">
    <property type="entry name" value="Ribosomal_bL9/RNase_H1_N"/>
</dbReference>
<evidence type="ECO:0000256" key="5">
    <source>
        <dbReference type="ARBA" id="ARBA00023274"/>
    </source>
</evidence>
<sequence length="195" mass="21070">MKVILLERVEGWGGLGDIVTVKDGYARNFLLPRQKALRANEANMKVFEAQRAEIEARNAKARETAAKAGEKLDGTSYILIRQAGESGQLYGSVSGRDVADVVNAEGGKVDRAMVVLDKPIKTLGLHEVKIRLHAEVVVTVTLNIARSQDEAERQARGENVIASQFEEERLAADQAAAELLEGGAGQQQAEYGAEA</sequence>
<dbReference type="Pfam" id="PF01281">
    <property type="entry name" value="Ribosomal_L9_N"/>
    <property type="match status" value="1"/>
</dbReference>
<dbReference type="GO" id="GO:0005840">
    <property type="term" value="C:ribosome"/>
    <property type="evidence" value="ECO:0007669"/>
    <property type="project" value="UniProtKB-KW"/>
</dbReference>
<evidence type="ECO:0000256" key="1">
    <source>
        <dbReference type="ARBA" id="ARBA00010605"/>
    </source>
</evidence>
<dbReference type="Proteomes" id="UP001597237">
    <property type="component" value="Unassembled WGS sequence"/>
</dbReference>
<dbReference type="InterPro" id="IPR020069">
    <property type="entry name" value="Ribosomal_bL9_C"/>
</dbReference>
<dbReference type="EMBL" id="JBHUEY010000006">
    <property type="protein sequence ID" value="MFD1785227.1"/>
    <property type="molecule type" value="Genomic_DNA"/>
</dbReference>
<keyword evidence="11" id="KW-1185">Reference proteome</keyword>
<feature type="coiled-coil region" evidence="8">
    <location>
        <begin position="37"/>
        <end position="71"/>
    </location>
</feature>
<organism evidence="10 11">
    <name type="scientific">Phenylobacterium terrae</name>
    <dbReference type="NCBI Taxonomy" id="2665495"/>
    <lineage>
        <taxon>Bacteria</taxon>
        <taxon>Pseudomonadati</taxon>
        <taxon>Pseudomonadota</taxon>
        <taxon>Alphaproteobacteria</taxon>
        <taxon>Caulobacterales</taxon>
        <taxon>Caulobacteraceae</taxon>
        <taxon>Phenylobacterium</taxon>
    </lineage>
</organism>
<dbReference type="HAMAP" id="MF_00503">
    <property type="entry name" value="Ribosomal_bL9"/>
    <property type="match status" value="1"/>
</dbReference>
<evidence type="ECO:0000256" key="6">
    <source>
        <dbReference type="ARBA" id="ARBA00035292"/>
    </source>
</evidence>
<dbReference type="Gene3D" id="3.10.430.100">
    <property type="entry name" value="Ribosomal protein L9, C-terminal domain"/>
    <property type="match status" value="1"/>
</dbReference>
<reference evidence="11" key="1">
    <citation type="journal article" date="2019" name="Int. J. Syst. Evol. Microbiol.">
        <title>The Global Catalogue of Microorganisms (GCM) 10K type strain sequencing project: providing services to taxonomists for standard genome sequencing and annotation.</title>
        <authorList>
            <consortium name="The Broad Institute Genomics Platform"/>
            <consortium name="The Broad Institute Genome Sequencing Center for Infectious Disease"/>
            <person name="Wu L."/>
            <person name="Ma J."/>
        </authorList>
    </citation>
    <scope>NUCLEOTIDE SEQUENCE [LARGE SCALE GENOMIC DNA]</scope>
    <source>
        <strain evidence="11">DFY28</strain>
    </source>
</reference>